<evidence type="ECO:0000313" key="4">
    <source>
        <dbReference type="EMBL" id="KAJ2777298.1"/>
    </source>
</evidence>
<keyword evidence="5" id="KW-1185">Reference proteome</keyword>
<dbReference type="OrthoDB" id="185373at2759"/>
<evidence type="ECO:0000256" key="1">
    <source>
        <dbReference type="ARBA" id="ARBA00022737"/>
    </source>
</evidence>
<gene>
    <name evidence="4" type="ORF">GGI15_004552</name>
</gene>
<dbReference type="InterPro" id="IPR011990">
    <property type="entry name" value="TPR-like_helical_dom_sf"/>
</dbReference>
<dbReference type="Proteomes" id="UP001140172">
    <property type="component" value="Unassembled WGS sequence"/>
</dbReference>
<dbReference type="EMBL" id="JANBUM010000427">
    <property type="protein sequence ID" value="KAJ2777298.1"/>
    <property type="molecule type" value="Genomic_DNA"/>
</dbReference>
<evidence type="ECO:0008006" key="6">
    <source>
        <dbReference type="Google" id="ProtNLM"/>
    </source>
</evidence>
<accession>A0A9W8H6N1</accession>
<evidence type="ECO:0000256" key="3">
    <source>
        <dbReference type="SAM" id="MobiDB-lite"/>
    </source>
</evidence>
<proteinExistence type="predicted"/>
<protein>
    <recommendedName>
        <fullName evidence="6">Pentatricopeptide repeat-containing protein</fullName>
    </recommendedName>
</protein>
<evidence type="ECO:0000313" key="5">
    <source>
        <dbReference type="Proteomes" id="UP001140172"/>
    </source>
</evidence>
<organism evidence="4 5">
    <name type="scientific">Coemansia interrupta</name>
    <dbReference type="NCBI Taxonomy" id="1126814"/>
    <lineage>
        <taxon>Eukaryota</taxon>
        <taxon>Fungi</taxon>
        <taxon>Fungi incertae sedis</taxon>
        <taxon>Zoopagomycota</taxon>
        <taxon>Kickxellomycotina</taxon>
        <taxon>Kickxellomycetes</taxon>
        <taxon>Kickxellales</taxon>
        <taxon>Kickxellaceae</taxon>
        <taxon>Coemansia</taxon>
    </lineage>
</organism>
<feature type="repeat" description="PPR" evidence="2">
    <location>
        <begin position="262"/>
        <end position="296"/>
    </location>
</feature>
<dbReference type="InterPro" id="IPR051222">
    <property type="entry name" value="PPR/CCM1_RNA-binding"/>
</dbReference>
<feature type="region of interest" description="Disordered" evidence="3">
    <location>
        <begin position="398"/>
        <end position="418"/>
    </location>
</feature>
<dbReference type="Gene3D" id="1.25.40.10">
    <property type="entry name" value="Tetratricopeptide repeat domain"/>
    <property type="match status" value="1"/>
</dbReference>
<dbReference type="InterPro" id="IPR002885">
    <property type="entry name" value="PPR_rpt"/>
</dbReference>
<evidence type="ECO:0000256" key="2">
    <source>
        <dbReference type="PROSITE-ProRule" id="PRU00708"/>
    </source>
</evidence>
<dbReference type="PANTHER" id="PTHR47942">
    <property type="entry name" value="TETRATRICOPEPTIDE REPEAT (TPR)-LIKE SUPERFAMILY PROTEIN-RELATED"/>
    <property type="match status" value="1"/>
</dbReference>
<keyword evidence="1" id="KW-0677">Repeat</keyword>
<name>A0A9W8H6N1_9FUNG</name>
<sequence>MPPSPLKHTPPRVSTTRPNPWDVLTPFLADAAFARPPTAAQVSSLLQCVHRAYLGQDTQRELRQWCLERQGGGSSTELDTQAEPLCVALELVRVHTSVAHIKHRFARGRFAGPQNVAQGWRVDAQTGAMRMALMANARSGRQPGVALNLLLESRASASQHFDVLGSTGRLREAVESARDLYGRLVVGTAHGGVWDALWAADNVRMGVTALQHVVRGRKAGADSMDGGIAEAACALMQAARLCNDAASMHTVFAQCSEWLRRSAAAYNILLYGEARTYDAKMAVGVLKQMRAAGVRPDAHTWTSLMGGMLAAGRLDLATKLFALHLDFLPRLPSDHTVQPDDACLYAPAPGMALGTPGNLWEEWYAADLRPGLDPFVTSWLKDLAIEFHDGAEGVRERHERMRSMRGRRGKRPEIAEPEGPVVPWMPTLATHRLLLRAMLRAQQTTQAVSHFALLRRVWPQYREWAGEPEDGPGGGLQGLERLLHGHLAQVVPHVRTLHGLAPVSDGIAAAAGASSRAPYYRYCNDILRMIAEIGAGGGSGRVADAGEPVERLVYAKALHAYALQGDMATVLHHMRRHRGLNDVAVWTEVVRCLCEQILADPHDLELLFPYGFDTSQCLSASASIPSSLLSSANGRPSWVGFVLIMAAMLAGRGVHFTQVSYGVVVQTAARLGDVQAVARVVEYMHGHSPERFNVEMLRMVMRTEGLAFVDKCRIAHRVLDAEISAEPEALRLARASTMRVNASLVSFIVSMAEEPRDIAPLRSLVEFIVQRYGIRLRDHDYAHIVNTCRRHGMREDVVYWIEHRHRLDMYY</sequence>
<dbReference type="PROSITE" id="PS51375">
    <property type="entry name" value="PPR"/>
    <property type="match status" value="1"/>
</dbReference>
<dbReference type="Pfam" id="PF01535">
    <property type="entry name" value="PPR"/>
    <property type="match status" value="2"/>
</dbReference>
<reference evidence="4" key="1">
    <citation type="submission" date="2022-07" db="EMBL/GenBank/DDBJ databases">
        <title>Phylogenomic reconstructions and comparative analyses of Kickxellomycotina fungi.</title>
        <authorList>
            <person name="Reynolds N.K."/>
            <person name="Stajich J.E."/>
            <person name="Barry K."/>
            <person name="Grigoriev I.V."/>
            <person name="Crous P."/>
            <person name="Smith M.E."/>
        </authorList>
    </citation>
    <scope>NUCLEOTIDE SEQUENCE</scope>
    <source>
        <strain evidence="4">BCRC 34489</strain>
    </source>
</reference>
<dbReference type="AlphaFoldDB" id="A0A9W8H6N1"/>
<comment type="caution">
    <text evidence="4">The sequence shown here is derived from an EMBL/GenBank/DDBJ whole genome shotgun (WGS) entry which is preliminary data.</text>
</comment>